<protein>
    <submittedName>
        <fullName evidence="2">Type IV secretion protein Rhs</fullName>
    </submittedName>
</protein>
<organism evidence="2 3">
    <name type="scientific">Fulvitalea axinellae</name>
    <dbReference type="NCBI Taxonomy" id="1182444"/>
    <lineage>
        <taxon>Bacteria</taxon>
        <taxon>Pseudomonadati</taxon>
        <taxon>Bacteroidota</taxon>
        <taxon>Cytophagia</taxon>
        <taxon>Cytophagales</taxon>
        <taxon>Persicobacteraceae</taxon>
        <taxon>Fulvitalea</taxon>
    </lineage>
</organism>
<dbReference type="InterPro" id="IPR006533">
    <property type="entry name" value="T6SS_Vgr_RhsGE"/>
</dbReference>
<dbReference type="SUPFAM" id="SSF69349">
    <property type="entry name" value="Phage fibre proteins"/>
    <property type="match status" value="1"/>
</dbReference>
<accession>A0AAU9D4L6</accession>
<evidence type="ECO:0000259" key="1">
    <source>
        <dbReference type="Pfam" id="PF04717"/>
    </source>
</evidence>
<dbReference type="Pfam" id="PF04717">
    <property type="entry name" value="Phage_base_V"/>
    <property type="match status" value="1"/>
</dbReference>
<dbReference type="SUPFAM" id="SSF69279">
    <property type="entry name" value="Phage tail proteins"/>
    <property type="match status" value="1"/>
</dbReference>
<evidence type="ECO:0000313" key="2">
    <source>
        <dbReference type="EMBL" id="BDD09409.1"/>
    </source>
</evidence>
<dbReference type="NCBIfam" id="TIGR01646">
    <property type="entry name" value="vgr_GE"/>
    <property type="match status" value="1"/>
</dbReference>
<dbReference type="RefSeq" id="WP_338394612.1">
    <property type="nucleotide sequence ID" value="NZ_AP025314.1"/>
</dbReference>
<gene>
    <name evidence="2" type="ORF">FUAX_18410</name>
</gene>
<keyword evidence="3" id="KW-1185">Reference proteome</keyword>
<dbReference type="Gene3D" id="2.30.110.50">
    <property type="match status" value="1"/>
</dbReference>
<proteinExistence type="predicted"/>
<feature type="domain" description="Gp5/Type VI secretion system Vgr protein OB-fold" evidence="1">
    <location>
        <begin position="375"/>
        <end position="449"/>
    </location>
</feature>
<evidence type="ECO:0000313" key="3">
    <source>
        <dbReference type="Proteomes" id="UP001348817"/>
    </source>
</evidence>
<sequence>MADSPLKDVALTTYEILIEGNTVSQTVPVTGIYVNRSLNHIPYATVRIGDGSPAKQDFPLSEGDDFVPGKEIEIKAGYLSKNESIFKGVIVRQSLIVNRDEAPLIEVECKEKVAKMTVVRKSAFFEKQKDSDIISSIIGDAGLSADVEETNTKHESLTQYNCTDWDFILMRSEANGKVVSCLDGKVSVKAPEVSSSEVLTVTFGKDLVDMKMDLDAQNQLSEVKSMGWDPSEQKAVTATGKNPSVNAQGNIDSKKLAEVFGISDTVLRNNADATEKSLEDWASAKMLKSWMSRVRGEVRFQGNTNALPGKTLEMEGVGDRFNGKAYVSGVEHEIEDGHWVTTCYLGLEPSWFATKPDVQPIDVSGLMAGVKGLLTGVVKQLDEDPEDGFRVMVNIPVLFQDGENVWARMSNFYSTSGQGVFFIPEIGDEVILGFVNGDPSAPIVLGSLYSGKNKAPYDMTKDNYTKAFTTKAENKIEFNDEKKIITITTPAENKVVLDDDQGSILIQDKNSNKMTMDDSGICLQDKNGNKITMSSGGIEIKSASDVKINATQNIQASATMDAEVKATNNVKISGLQITNTANAKFSASGNAQAELVSSGQTAVKGTMVMIN</sequence>
<dbReference type="KEGG" id="fax:FUAX_18410"/>
<dbReference type="AlphaFoldDB" id="A0AAU9D4L6"/>
<dbReference type="SUPFAM" id="SSF69255">
    <property type="entry name" value="gp5 N-terminal domain-like"/>
    <property type="match status" value="1"/>
</dbReference>
<dbReference type="EMBL" id="AP025314">
    <property type="protein sequence ID" value="BDD09409.1"/>
    <property type="molecule type" value="Genomic_DNA"/>
</dbReference>
<name>A0AAU9D4L6_9BACT</name>
<dbReference type="InterPro" id="IPR006531">
    <property type="entry name" value="Gp5/Vgr_OB"/>
</dbReference>
<dbReference type="InterPro" id="IPR037026">
    <property type="entry name" value="Vgr_OB-fold_dom_sf"/>
</dbReference>
<dbReference type="Gene3D" id="3.55.50.10">
    <property type="entry name" value="Baseplate protein-like domains"/>
    <property type="match status" value="1"/>
</dbReference>
<dbReference type="Gene3D" id="2.40.50.230">
    <property type="entry name" value="Gp5 N-terminal domain"/>
    <property type="match status" value="1"/>
</dbReference>
<dbReference type="Proteomes" id="UP001348817">
    <property type="component" value="Chromosome"/>
</dbReference>
<reference evidence="2 3" key="1">
    <citation type="submission" date="2021-12" db="EMBL/GenBank/DDBJ databases">
        <title>Genome sequencing of bacteria with rrn-lacking chromosome and rrn-plasmid.</title>
        <authorList>
            <person name="Anda M."/>
            <person name="Iwasaki W."/>
        </authorList>
    </citation>
    <scope>NUCLEOTIDE SEQUENCE [LARGE SCALE GENOMIC DNA]</scope>
    <source>
        <strain evidence="2 3">DSM 100852</strain>
    </source>
</reference>